<dbReference type="Proteomes" id="UP000574276">
    <property type="component" value="Unassembled WGS sequence"/>
</dbReference>
<proteinExistence type="predicted"/>
<reference evidence="2 3" key="1">
    <citation type="submission" date="2020-07" db="EMBL/GenBank/DDBJ databases">
        <title>Characterization and genome sequencing of isolate MD1, a novel member within the family Lachnospiraceae.</title>
        <authorList>
            <person name="Rettenmaier R."/>
            <person name="Di Bello L."/>
            <person name="Zinser C."/>
            <person name="Scheitz K."/>
            <person name="Liebl W."/>
            <person name="Zverlov V."/>
        </authorList>
    </citation>
    <scope>NUCLEOTIDE SEQUENCE [LARGE SCALE GENOMIC DNA]</scope>
    <source>
        <strain evidence="2 3">MD1</strain>
    </source>
</reference>
<keyword evidence="3" id="KW-1185">Reference proteome</keyword>
<organism evidence="2 3">
    <name type="scientific">Variimorphobacter saccharofermentans</name>
    <dbReference type="NCBI Taxonomy" id="2755051"/>
    <lineage>
        <taxon>Bacteria</taxon>
        <taxon>Bacillati</taxon>
        <taxon>Bacillota</taxon>
        <taxon>Clostridia</taxon>
        <taxon>Lachnospirales</taxon>
        <taxon>Lachnospiraceae</taxon>
        <taxon>Variimorphobacter</taxon>
    </lineage>
</organism>
<protein>
    <submittedName>
        <fullName evidence="2">Uncharacterized protein</fullName>
    </submittedName>
</protein>
<dbReference type="EMBL" id="JACEGA010000001">
    <property type="protein sequence ID" value="MBB2183593.1"/>
    <property type="molecule type" value="Genomic_DNA"/>
</dbReference>
<keyword evidence="1" id="KW-0175">Coiled coil</keyword>
<evidence type="ECO:0000256" key="1">
    <source>
        <dbReference type="SAM" id="Coils"/>
    </source>
</evidence>
<evidence type="ECO:0000313" key="2">
    <source>
        <dbReference type="EMBL" id="MBB2183593.1"/>
    </source>
</evidence>
<accession>A0A839K102</accession>
<gene>
    <name evidence="2" type="ORF">H0486_11975</name>
</gene>
<name>A0A839K102_9FIRM</name>
<evidence type="ECO:0000313" key="3">
    <source>
        <dbReference type="Proteomes" id="UP000574276"/>
    </source>
</evidence>
<feature type="coiled-coil region" evidence="1">
    <location>
        <begin position="577"/>
        <end position="604"/>
    </location>
</feature>
<sequence length="1156" mass="131617">MKSDPLYVPIILEALVVSSKSDNFAELVPQYNHLRFMPLSNITVNQFFQEKTELPGIHLHWTMPDALLRGVQNETIEFPSLPNRWVVQRLQYKKDQILRKAWIIESDFVTNDNAETPYGMSKTSLPTLKLEDGLWVGAGNNNQLYGYQGDVRELGTAKTASGYYLDQLTAVGPGDTTFAAFYPKCQSVFGFYDSMEDNEEGVFTYLVDGYYEDCNQDPLNKDVENTLEEYSWVCKEMENLPDCTVCHGLVKGVTWYGKDYQYPSSIPEEDIDIAIGNTSAEALSALIRDNIPDAADLERILNAMQYNLLSILDNQNNPDALIDFEELIHEKMFSSELYGYHWTVRKDKDAEESCKDMDNELPLKINDINELQSEVDSLMAKNTTLVKELYFNWWKYVSIKRGPGVTGVLKNAEYHFSGLLSDRGSGTVDSGIFIDQLQMILGQIKMNHETINKNNTAIANLDSYINERLKEAHLLLVKEEAYRCYISNPPAVLLAGEGVRRSFKQGTQTNAAEQLPCRRNTLDTITVTIQGKDVSLFYSDLSQKDKNPQERLLVEAILLDTNARLPLAALALSKLGISYSEDDLSDAANQLQAAQAELALQSEAPFDISNKDWSQPWNPMLMEWELEIHPARKNISEDDSFSQFKLGEMDFENESYEMTAESWKLQGTTLILPHAVTNMYDMLNKLIADYGEEEQDYDLLQKVMERLKNSDILSQQLDGFHEALLMQDMYPFIPACAIDNNHNDLLRDINSYLNQYVSSPRVGSNSIKFLPVRAGMAKLSQIWIVDSFGQRKRILLKDDKLHIAESMQLANEKSGALLRPRFMQACGMRFQWLSFQDESIEAVDSRTTPVFGYIVPNFLDHNLQVYNSEGCMLGFLQTTEEGSRWMSSPGTRFDYTDIEEEHLKEFVESLITKDASLHDFLVCLDHSLNSILPSNEDPFLQLCFGKVLALTRASIHIFEKEERAHVQLWDTQQPCNQYDQEIFKVRLGDIRKVEDGLVGFYLGASPKNCYQHMYSSLQESVGASGYIIPQNAFDMTLAEGGKELTLLLNPSGDITIRTGFLPTKKVTLPSVFYDKHMSNFQYLLRTMPVLVQPELFSIPLPGNLDKTWSFFLTDTKDSLIEIKDIKTPVQKLPESKQRIMEGYLKADNKVKWNSVN</sequence>
<dbReference type="AlphaFoldDB" id="A0A839K102"/>
<dbReference type="RefSeq" id="WP_228353226.1">
    <property type="nucleotide sequence ID" value="NZ_JACEGA010000001.1"/>
</dbReference>
<comment type="caution">
    <text evidence="2">The sequence shown here is derived from an EMBL/GenBank/DDBJ whole genome shotgun (WGS) entry which is preliminary data.</text>
</comment>